<comment type="caution">
    <text evidence="3">The sequence shown here is derived from an EMBL/GenBank/DDBJ whole genome shotgun (WGS) entry which is preliminary data.</text>
</comment>
<sequence>MKKFFKTLVMAVLCLALVLPMAPFVGEEVQAAAVKLNKTNVTLILNQSVSLKLTGTTKKPVWTSSNTKVAAVGRSTGKVTAKKIGTASITAKLGSKSYRCKVTVVPNYQKLYKNFLAANKSKIKWYYVLNVDQSGVPELITAGDVGAYANYEIYTIKNQKVVLAGEYTARGISMSNPTFKYNPKYKCLYSEGWINYIGGAYGNLYGMSGGKLVHKYHAREEHNPKDVYYTGKTDTNCKQVSRATYKKFCEKYFKNVKTYRLKANRV</sequence>
<dbReference type="InterPro" id="IPR003343">
    <property type="entry name" value="Big_2"/>
</dbReference>
<evidence type="ECO:0000313" key="3">
    <source>
        <dbReference type="EMBL" id="HIZ22008.1"/>
    </source>
</evidence>
<feature type="chain" id="PRO_5039271526" evidence="1">
    <location>
        <begin position="26"/>
        <end position="266"/>
    </location>
</feature>
<dbReference type="Pfam" id="PF02368">
    <property type="entry name" value="Big_2"/>
    <property type="match status" value="1"/>
</dbReference>
<dbReference type="Gene3D" id="2.60.40.1080">
    <property type="match status" value="1"/>
</dbReference>
<evidence type="ECO:0000256" key="1">
    <source>
        <dbReference type="SAM" id="SignalP"/>
    </source>
</evidence>
<feature type="signal peptide" evidence="1">
    <location>
        <begin position="1"/>
        <end position="25"/>
    </location>
</feature>
<organism evidence="3 4">
    <name type="scientific">Candidatus Blautia faecigallinarum</name>
    <dbReference type="NCBI Taxonomy" id="2838488"/>
    <lineage>
        <taxon>Bacteria</taxon>
        <taxon>Bacillati</taxon>
        <taxon>Bacillota</taxon>
        <taxon>Clostridia</taxon>
        <taxon>Lachnospirales</taxon>
        <taxon>Lachnospiraceae</taxon>
        <taxon>Blautia</taxon>
    </lineage>
</organism>
<dbReference type="SUPFAM" id="SSF49373">
    <property type="entry name" value="Invasin/intimin cell-adhesion fragments"/>
    <property type="match status" value="1"/>
</dbReference>
<reference evidence="3" key="1">
    <citation type="journal article" date="2021" name="PeerJ">
        <title>Extensive microbial diversity within the chicken gut microbiome revealed by metagenomics and culture.</title>
        <authorList>
            <person name="Gilroy R."/>
            <person name="Ravi A."/>
            <person name="Getino M."/>
            <person name="Pursley I."/>
            <person name="Horton D.L."/>
            <person name="Alikhan N.F."/>
            <person name="Baker D."/>
            <person name="Gharbi K."/>
            <person name="Hall N."/>
            <person name="Watson M."/>
            <person name="Adriaenssens E.M."/>
            <person name="Foster-Nyarko E."/>
            <person name="Jarju S."/>
            <person name="Secka A."/>
            <person name="Antonio M."/>
            <person name="Oren A."/>
            <person name="Chaudhuri R.R."/>
            <person name="La Ragione R."/>
            <person name="Hildebrand F."/>
            <person name="Pallen M.J."/>
        </authorList>
    </citation>
    <scope>NUCLEOTIDE SEQUENCE</scope>
    <source>
        <strain evidence="3">14324</strain>
    </source>
</reference>
<accession>A0A9D2DRZ6</accession>
<reference evidence="3" key="2">
    <citation type="submission" date="2021-04" db="EMBL/GenBank/DDBJ databases">
        <authorList>
            <person name="Gilroy R."/>
        </authorList>
    </citation>
    <scope>NUCLEOTIDE SEQUENCE</scope>
    <source>
        <strain evidence="3">14324</strain>
    </source>
</reference>
<dbReference type="AlphaFoldDB" id="A0A9D2DRZ6"/>
<gene>
    <name evidence="3" type="ORF">IAA21_04310</name>
</gene>
<dbReference type="Proteomes" id="UP000824041">
    <property type="component" value="Unassembled WGS sequence"/>
</dbReference>
<proteinExistence type="predicted"/>
<protein>
    <submittedName>
        <fullName evidence="3">Ig-like domain-containing protein</fullName>
    </submittedName>
</protein>
<feature type="domain" description="BIG2" evidence="2">
    <location>
        <begin position="30"/>
        <end position="103"/>
    </location>
</feature>
<dbReference type="EMBL" id="DXBU01000058">
    <property type="protein sequence ID" value="HIZ22008.1"/>
    <property type="molecule type" value="Genomic_DNA"/>
</dbReference>
<evidence type="ECO:0000259" key="2">
    <source>
        <dbReference type="SMART" id="SM00635"/>
    </source>
</evidence>
<evidence type="ECO:0000313" key="4">
    <source>
        <dbReference type="Proteomes" id="UP000824041"/>
    </source>
</evidence>
<name>A0A9D2DRZ6_9FIRM</name>
<dbReference type="SMART" id="SM00635">
    <property type="entry name" value="BID_2"/>
    <property type="match status" value="1"/>
</dbReference>
<keyword evidence="1" id="KW-0732">Signal</keyword>
<dbReference type="InterPro" id="IPR008964">
    <property type="entry name" value="Invasin/intimin_cell_adhesion"/>
</dbReference>